<evidence type="ECO:0000256" key="5">
    <source>
        <dbReference type="ARBA" id="ARBA00022825"/>
    </source>
</evidence>
<dbReference type="AlphaFoldDB" id="A0AAD4P0Q3"/>
<dbReference type="InterPro" id="IPR023828">
    <property type="entry name" value="Peptidase_S8_Ser-AS"/>
</dbReference>
<evidence type="ECO:0000256" key="3">
    <source>
        <dbReference type="ARBA" id="ARBA00022729"/>
    </source>
</evidence>
<comment type="caution">
    <text evidence="11">The sequence shown here is derived from an EMBL/GenBank/DDBJ whole genome shotgun (WGS) entry which is preliminary data.</text>
</comment>
<evidence type="ECO:0000256" key="6">
    <source>
        <dbReference type="PIRSR" id="PIRSR615500-1"/>
    </source>
</evidence>
<dbReference type="Gene3D" id="2.60.40.2310">
    <property type="match status" value="1"/>
</dbReference>
<dbReference type="PANTHER" id="PTHR10795">
    <property type="entry name" value="PROPROTEIN CONVERTASE SUBTILISIN/KEXIN"/>
    <property type="match status" value="1"/>
</dbReference>
<dbReference type="Pfam" id="PF05922">
    <property type="entry name" value="Inhibitor_I9"/>
    <property type="match status" value="1"/>
</dbReference>
<feature type="active site" description="Charge relay system" evidence="6 7">
    <location>
        <position position="118"/>
    </location>
</feature>
<dbReference type="PROSITE" id="PS00138">
    <property type="entry name" value="SUBTILASE_SER"/>
    <property type="match status" value="1"/>
</dbReference>
<evidence type="ECO:0000256" key="4">
    <source>
        <dbReference type="ARBA" id="ARBA00022801"/>
    </source>
</evidence>
<dbReference type="CDD" id="cd04852">
    <property type="entry name" value="Peptidases_S8_3"/>
    <property type="match status" value="1"/>
</dbReference>
<feature type="active site" description="Charge relay system" evidence="6 7">
    <location>
        <position position="499"/>
    </location>
</feature>
<evidence type="ECO:0000259" key="9">
    <source>
        <dbReference type="Pfam" id="PF05922"/>
    </source>
</evidence>
<dbReference type="PROSITE" id="PS51892">
    <property type="entry name" value="SUBTILASE"/>
    <property type="match status" value="1"/>
</dbReference>
<dbReference type="EMBL" id="SDAM02001843">
    <property type="protein sequence ID" value="KAH6821876.1"/>
    <property type="molecule type" value="Genomic_DNA"/>
</dbReference>
<evidence type="ECO:0000313" key="12">
    <source>
        <dbReference type="Proteomes" id="UP001190926"/>
    </source>
</evidence>
<comment type="similarity">
    <text evidence="1 7">Belongs to the peptidase S8 family.</text>
</comment>
<evidence type="ECO:0000313" key="11">
    <source>
        <dbReference type="EMBL" id="KAH6821876.1"/>
    </source>
</evidence>
<keyword evidence="2 7" id="KW-0645">Protease</keyword>
<organism evidence="11 12">
    <name type="scientific">Perilla frutescens var. hirtella</name>
    <name type="common">Perilla citriodora</name>
    <name type="synonym">Perilla setoyensis</name>
    <dbReference type="NCBI Taxonomy" id="608512"/>
    <lineage>
        <taxon>Eukaryota</taxon>
        <taxon>Viridiplantae</taxon>
        <taxon>Streptophyta</taxon>
        <taxon>Embryophyta</taxon>
        <taxon>Tracheophyta</taxon>
        <taxon>Spermatophyta</taxon>
        <taxon>Magnoliopsida</taxon>
        <taxon>eudicotyledons</taxon>
        <taxon>Gunneridae</taxon>
        <taxon>Pentapetalae</taxon>
        <taxon>asterids</taxon>
        <taxon>lamiids</taxon>
        <taxon>Lamiales</taxon>
        <taxon>Lamiaceae</taxon>
        <taxon>Nepetoideae</taxon>
        <taxon>Elsholtzieae</taxon>
        <taxon>Perilla</taxon>
    </lineage>
</organism>
<proteinExistence type="inferred from homology"/>
<dbReference type="GO" id="GO:0004252">
    <property type="term" value="F:serine-type endopeptidase activity"/>
    <property type="evidence" value="ECO:0007669"/>
    <property type="project" value="UniProtKB-UniRule"/>
</dbReference>
<sequence length="715" mass="77439">MLQKKRGRQVYVVYMGGIQQHQEYSVSSYHLDMLQKVMQGSFVSQSLVRSYNRSFNAFAANLTNQEQEKLASFEEVVSIFPSQTLQTQTTRSWDFMGFPENVDRKLTAESDIVVGVIDSGVWPESESFNDCGFSPPPKKWKGVCRGGKNFSCNKKLVGARFYGYGSNSARDELGHGTHTASTAAGQMKNTSFYGLGRGTARGGVPSARIAVYKACSPLCMDTDILAAFDDAIADGVDIISISISLGDPVDVKFDSIGIAAFHAMQKGILTVQSAGNNGPKHGGIASIVPWVFTVGASTIDRVFIDKVVLGNGLVIKGAAIDTFKRNRVKLPLVYGKDVSSNCTELNSKKCAEGCLNRTLVRNKIVVCDELADSTEAFQAGAAGIIKKTLSVYPPSVVPFPESRLTRNNFASVLHYINSTKHAGTVPKAYISPTKTIHDRHAPRVAGFSARGPNSIIPNILKPDVTAPGAAILAAYPPNTTPSIFVDKRSVNYSILSGTSMACPHVSGAAAYVKSFHPNWSPSAIKSALMTTAWSLKNRETVDAGFASGAGHIDPVKAKNPGLVYETAIDDYTELLCSLGYNTTILRRITGDNNSTCPKTDKVGSKHNDLNYPSMAAKVETNKSFSVHFLRRVTNVGLAKSVYRAKIIKASDINVVVKPRILRFEALNERRSFVVSVEGKIGGAKTVVAELEWRDGIHRVGSPIVVYDDDAFQKQH</sequence>
<dbReference type="Proteomes" id="UP001190926">
    <property type="component" value="Unassembled WGS sequence"/>
</dbReference>
<feature type="domain" description="Peptidase S8/S53" evidence="8">
    <location>
        <begin position="110"/>
        <end position="543"/>
    </location>
</feature>
<keyword evidence="3" id="KW-0732">Signal</keyword>
<dbReference type="GO" id="GO:0006508">
    <property type="term" value="P:proteolysis"/>
    <property type="evidence" value="ECO:0007669"/>
    <property type="project" value="UniProtKB-KW"/>
</dbReference>
<accession>A0AAD4P0Q3</accession>
<dbReference type="InterPro" id="IPR036852">
    <property type="entry name" value="Peptidase_S8/S53_dom_sf"/>
</dbReference>
<dbReference type="Pfam" id="PF00082">
    <property type="entry name" value="Peptidase_S8"/>
    <property type="match status" value="1"/>
</dbReference>
<protein>
    <submittedName>
        <fullName evidence="11">Subtilase family protein</fullName>
    </submittedName>
</protein>
<reference evidence="11 12" key="1">
    <citation type="journal article" date="2021" name="Nat. Commun.">
        <title>Incipient diploidization of the medicinal plant Perilla within 10,000 years.</title>
        <authorList>
            <person name="Zhang Y."/>
            <person name="Shen Q."/>
            <person name="Leng L."/>
            <person name="Zhang D."/>
            <person name="Chen S."/>
            <person name="Shi Y."/>
            <person name="Ning Z."/>
            <person name="Chen S."/>
        </authorList>
    </citation>
    <scope>NUCLEOTIDE SEQUENCE [LARGE SCALE GENOMIC DNA]</scope>
    <source>
        <strain evidence="12">cv. PC099</strain>
    </source>
</reference>
<dbReference type="Pfam" id="PF17766">
    <property type="entry name" value="fn3_6"/>
    <property type="match status" value="1"/>
</dbReference>
<feature type="domain" description="Inhibitor I9" evidence="9">
    <location>
        <begin position="10"/>
        <end position="87"/>
    </location>
</feature>
<dbReference type="InterPro" id="IPR041469">
    <property type="entry name" value="Subtilisin-like_FN3"/>
</dbReference>
<dbReference type="InterPro" id="IPR034197">
    <property type="entry name" value="Peptidases_S8_3"/>
</dbReference>
<evidence type="ECO:0000256" key="2">
    <source>
        <dbReference type="ARBA" id="ARBA00022670"/>
    </source>
</evidence>
<feature type="domain" description="Subtilisin-like protease fibronectin type-III" evidence="10">
    <location>
        <begin position="608"/>
        <end position="705"/>
    </location>
</feature>
<keyword evidence="4 7" id="KW-0378">Hydrolase</keyword>
<dbReference type="SUPFAM" id="SSF52743">
    <property type="entry name" value="Subtilisin-like"/>
    <property type="match status" value="1"/>
</dbReference>
<dbReference type="PRINTS" id="PR00723">
    <property type="entry name" value="SUBTILISIN"/>
</dbReference>
<evidence type="ECO:0000259" key="10">
    <source>
        <dbReference type="Pfam" id="PF17766"/>
    </source>
</evidence>
<gene>
    <name evidence="11" type="ORF">C2S53_014607</name>
</gene>
<evidence type="ECO:0000256" key="7">
    <source>
        <dbReference type="PROSITE-ProRule" id="PRU01240"/>
    </source>
</evidence>
<feature type="active site" description="Charge relay system" evidence="6 7">
    <location>
        <position position="175"/>
    </location>
</feature>
<keyword evidence="5 7" id="KW-0720">Serine protease</keyword>
<evidence type="ECO:0000259" key="8">
    <source>
        <dbReference type="Pfam" id="PF00082"/>
    </source>
</evidence>
<keyword evidence="12" id="KW-1185">Reference proteome</keyword>
<dbReference type="InterPro" id="IPR045051">
    <property type="entry name" value="SBT"/>
</dbReference>
<dbReference type="Gene3D" id="3.40.50.200">
    <property type="entry name" value="Peptidase S8/S53 domain"/>
    <property type="match status" value="1"/>
</dbReference>
<dbReference type="InterPro" id="IPR000209">
    <property type="entry name" value="Peptidase_S8/S53_dom"/>
</dbReference>
<dbReference type="InterPro" id="IPR015500">
    <property type="entry name" value="Peptidase_S8_subtilisin-rel"/>
</dbReference>
<dbReference type="Gene3D" id="3.30.70.80">
    <property type="entry name" value="Peptidase S8 propeptide/proteinase inhibitor I9"/>
    <property type="match status" value="1"/>
</dbReference>
<dbReference type="InterPro" id="IPR010259">
    <property type="entry name" value="S8pro/Inhibitor_I9"/>
</dbReference>
<name>A0AAD4P0Q3_PERFH</name>
<evidence type="ECO:0000256" key="1">
    <source>
        <dbReference type="ARBA" id="ARBA00011073"/>
    </source>
</evidence>
<dbReference type="CDD" id="cd02120">
    <property type="entry name" value="PA_subtilisin_like"/>
    <property type="match status" value="1"/>
</dbReference>
<dbReference type="Gene3D" id="3.50.30.30">
    <property type="match status" value="1"/>
</dbReference>
<dbReference type="InterPro" id="IPR037045">
    <property type="entry name" value="S8pro/Inhibitor_I9_sf"/>
</dbReference>